<organism evidence="1 2">
    <name type="scientific">Geotrichum galactomycetum</name>
    <dbReference type="NCBI Taxonomy" id="27317"/>
    <lineage>
        <taxon>Eukaryota</taxon>
        <taxon>Fungi</taxon>
        <taxon>Dikarya</taxon>
        <taxon>Ascomycota</taxon>
        <taxon>Saccharomycotina</taxon>
        <taxon>Dipodascomycetes</taxon>
        <taxon>Dipodascales</taxon>
        <taxon>Dipodascaceae</taxon>
        <taxon>Geotrichum</taxon>
    </lineage>
</organism>
<name>A0ACB6V775_9ASCO</name>
<accession>A0ACB6V775</accession>
<gene>
    <name evidence="1" type="ORF">D0Z00_001387</name>
</gene>
<sequence>MLDHQIGFSTAVEEVYKPISGRLSDPDSTKPEGNPEGIQACEQYRDVVAEMQATLKPELEMIETRIIGPADELLKVINAIRKMATKRDHKQLDLDRHTNSLTKLQNKKERSVKDEKAMYTAENNVEIATQEYNYYNDMLKEELPKLFQLEAEFIRPLFQSFYYMQLNIFYTLYTRMEEMKIPYFDLNTDIMTSFEAKRGNIQEETEAISITHFRVGHAKSKLEMTRKKFGKEAEAKTDAQAEAAGPPPYQAYGAAAAAPAYGQQPAYGQPPAAYGQQPAYGQPAAPAAYGQQPAYGQPAAAYGQPAYGQAAAAPPLPPTPAAAPAVEYCTALYDYAPQAQGDLAMKAGEVIEIVQRTADANGWWTGKLNGQTGVFPGNYVQLR</sequence>
<protein>
    <submittedName>
        <fullName evidence="1">Uncharacterized protein</fullName>
    </submittedName>
</protein>
<dbReference type="Proteomes" id="UP000744676">
    <property type="component" value="Unassembled WGS sequence"/>
</dbReference>
<comment type="caution">
    <text evidence="1">The sequence shown here is derived from an EMBL/GenBank/DDBJ whole genome shotgun (WGS) entry which is preliminary data.</text>
</comment>
<keyword evidence="2" id="KW-1185">Reference proteome</keyword>
<evidence type="ECO:0000313" key="2">
    <source>
        <dbReference type="Proteomes" id="UP000744676"/>
    </source>
</evidence>
<evidence type="ECO:0000313" key="1">
    <source>
        <dbReference type="EMBL" id="KAF5100180.1"/>
    </source>
</evidence>
<dbReference type="EMBL" id="QVQA01000025">
    <property type="protein sequence ID" value="KAF5100180.1"/>
    <property type="molecule type" value="Genomic_DNA"/>
</dbReference>
<reference evidence="1 2" key="1">
    <citation type="journal article" date="2020" name="Front. Microbiol.">
        <title>Phenotypic and Genetic Characterization of the Cheese Ripening Yeast Geotrichum candidum.</title>
        <authorList>
            <person name="Perkins V."/>
            <person name="Vignola S."/>
            <person name="Lessard M.H."/>
            <person name="Plante P.L."/>
            <person name="Corbeil J."/>
            <person name="Dugat-Bony E."/>
            <person name="Frenette M."/>
            <person name="Labrie S."/>
        </authorList>
    </citation>
    <scope>NUCLEOTIDE SEQUENCE [LARGE SCALE GENOMIC DNA]</scope>
    <source>
        <strain evidence="1 2">LMA-1147</strain>
    </source>
</reference>
<proteinExistence type="predicted"/>